<dbReference type="Gene3D" id="3.40.630.40">
    <property type="entry name" value="Zn-dependent exopeptidases"/>
    <property type="match status" value="1"/>
</dbReference>
<comment type="caution">
    <text evidence="3">The sequence shown here is derived from an EMBL/GenBank/DDBJ whole genome shotgun (WGS) entry which is preliminary data.</text>
</comment>
<feature type="transmembrane region" description="Helical" evidence="2">
    <location>
        <begin position="30"/>
        <end position="50"/>
    </location>
</feature>
<keyword evidence="2" id="KW-0812">Transmembrane</keyword>
<dbReference type="Pfam" id="PF07454">
    <property type="entry name" value="SpoIIP"/>
    <property type="match status" value="1"/>
</dbReference>
<dbReference type="SUPFAM" id="SSF53187">
    <property type="entry name" value="Zn-dependent exopeptidases"/>
    <property type="match status" value="1"/>
</dbReference>
<feature type="region of interest" description="Disordered" evidence="1">
    <location>
        <begin position="134"/>
        <end position="158"/>
    </location>
</feature>
<evidence type="ECO:0000256" key="2">
    <source>
        <dbReference type="SAM" id="Phobius"/>
    </source>
</evidence>
<protein>
    <submittedName>
        <fullName evidence="3">Stage II sporulation protein P</fullName>
    </submittedName>
</protein>
<gene>
    <name evidence="3" type="primary">spoIIP</name>
    <name evidence="3" type="ORF">J40TS1_09900</name>
</gene>
<feature type="compositionally biased region" description="Polar residues" evidence="1">
    <location>
        <begin position="193"/>
        <end position="202"/>
    </location>
</feature>
<accession>A0A919YQZ6</accession>
<evidence type="ECO:0000313" key="4">
    <source>
        <dbReference type="Proteomes" id="UP000683139"/>
    </source>
</evidence>
<keyword evidence="4" id="KW-1185">Reference proteome</keyword>
<evidence type="ECO:0000256" key="1">
    <source>
        <dbReference type="SAM" id="MobiDB-lite"/>
    </source>
</evidence>
<name>A0A919YQZ6_9BACL</name>
<dbReference type="AlphaFoldDB" id="A0A919YQZ6"/>
<dbReference type="EMBL" id="BOSE01000001">
    <property type="protein sequence ID" value="GIP15348.1"/>
    <property type="molecule type" value="Genomic_DNA"/>
</dbReference>
<keyword evidence="2" id="KW-0472">Membrane</keyword>
<dbReference type="Proteomes" id="UP000683139">
    <property type="component" value="Unassembled WGS sequence"/>
</dbReference>
<sequence>MERRVKLNVAIEQWKETEDWIEFKAQAKQYIMLMLLSVAFIVIIGLGAQLRQSILEEHPLQQAATVEVKQDTLQAILAEEMSYYQANQQINSFTLKNFSIWLLEKITNASLLDPASIVASEMLYSSVKEQSTLIHGGTGSDPSVGPQDTHRYGYEPTDGEYVDDLLAQAEKLDPESSSAAVPDDENSGEDTAGTDTQANAASQDKPVAFIYHTHNRESWNSVESSSDAQSSNKNITLVGQRLAEELEKLGLGAMVSDTDYPTAVPDYEWEYSYKYSRKTVKEAIASNDGLQYIFDLHRDSQARKYTTAEINGESYAQVYFIIGQRNPNWKENEAFARKLHDKLEEQYPGLSRGIWGKNANSGNAEYNQSLSTQSVLIEVGGIDNTLEECYRTAEALAKVIAQIHKEEA</sequence>
<dbReference type="InterPro" id="IPR010897">
    <property type="entry name" value="Spore_II_P"/>
</dbReference>
<dbReference type="RefSeq" id="WP_213513566.1">
    <property type="nucleotide sequence ID" value="NZ_BOSE01000001.1"/>
</dbReference>
<evidence type="ECO:0000313" key="3">
    <source>
        <dbReference type="EMBL" id="GIP15348.1"/>
    </source>
</evidence>
<keyword evidence="2" id="KW-1133">Transmembrane helix</keyword>
<reference evidence="3" key="1">
    <citation type="submission" date="2021-03" db="EMBL/GenBank/DDBJ databases">
        <title>Antimicrobial resistance genes in bacteria isolated from Japanese honey, and their potential for conferring macrolide and lincosamide resistance in the American foulbrood pathogen Paenibacillus larvae.</title>
        <authorList>
            <person name="Okamoto M."/>
            <person name="Kumagai M."/>
            <person name="Kanamori H."/>
            <person name="Takamatsu D."/>
        </authorList>
    </citation>
    <scope>NUCLEOTIDE SEQUENCE</scope>
    <source>
        <strain evidence="3">J40TS1</strain>
    </source>
</reference>
<organism evidence="3 4">
    <name type="scientific">Paenibacillus montaniterrae</name>
    <dbReference type="NCBI Taxonomy" id="429341"/>
    <lineage>
        <taxon>Bacteria</taxon>
        <taxon>Bacillati</taxon>
        <taxon>Bacillota</taxon>
        <taxon>Bacilli</taxon>
        <taxon>Bacillales</taxon>
        <taxon>Paenibacillaceae</taxon>
        <taxon>Paenibacillus</taxon>
    </lineage>
</organism>
<dbReference type="NCBIfam" id="TIGR02867">
    <property type="entry name" value="spore_II_P"/>
    <property type="match status" value="1"/>
</dbReference>
<feature type="region of interest" description="Disordered" evidence="1">
    <location>
        <begin position="172"/>
        <end position="203"/>
    </location>
</feature>
<proteinExistence type="predicted"/>